<name>A0A2S9GYQ0_9BURK</name>
<dbReference type="AlphaFoldDB" id="A0A2S9GYQ0"/>
<keyword evidence="2" id="KW-1185">Reference proteome</keyword>
<accession>A0A2S9GYQ0</accession>
<comment type="caution">
    <text evidence="1">The sequence shown here is derived from an EMBL/GenBank/DDBJ whole genome shotgun (WGS) entry which is preliminary data.</text>
</comment>
<protein>
    <recommendedName>
        <fullName evidence="3">DUF3460 domain-containing protein</fullName>
    </recommendedName>
</protein>
<reference evidence="1 2" key="1">
    <citation type="submission" date="2018-02" db="EMBL/GenBank/DDBJ databases">
        <title>Solimicrobium silvestre gen. nov., sp. nov., isolated from alpine forest soil.</title>
        <authorList>
            <person name="Margesin R."/>
            <person name="Albuquerque L."/>
            <person name="Zhang D.-C."/>
            <person name="Froufe H.J.C."/>
            <person name="Severino R."/>
            <person name="Roxo I."/>
            <person name="Egas C."/>
            <person name="Da Costa M.S."/>
        </authorList>
    </citation>
    <scope>NUCLEOTIDE SEQUENCE [LARGE SCALE GENOMIC DNA]</scope>
    <source>
        <strain evidence="1 2">S20-91</strain>
    </source>
</reference>
<evidence type="ECO:0000313" key="1">
    <source>
        <dbReference type="EMBL" id="PRC92852.1"/>
    </source>
</evidence>
<dbReference type="Pfam" id="PF11943">
    <property type="entry name" value="DUF3460"/>
    <property type="match status" value="1"/>
</dbReference>
<evidence type="ECO:0008006" key="3">
    <source>
        <dbReference type="Google" id="ProtNLM"/>
    </source>
</evidence>
<sequence>MLFSKQKTRYQSEATLFIDGLKKANPQLEQNQLTGRALLWDKAPLSLDEQQRSLDSTITRDSH</sequence>
<dbReference type="EMBL" id="PUGF01000011">
    <property type="protein sequence ID" value="PRC92852.1"/>
    <property type="molecule type" value="Genomic_DNA"/>
</dbReference>
<gene>
    <name evidence="1" type="ORF">S2091_2582</name>
</gene>
<organism evidence="1 2">
    <name type="scientific">Solimicrobium silvestre</name>
    <dbReference type="NCBI Taxonomy" id="2099400"/>
    <lineage>
        <taxon>Bacteria</taxon>
        <taxon>Pseudomonadati</taxon>
        <taxon>Pseudomonadota</taxon>
        <taxon>Betaproteobacteria</taxon>
        <taxon>Burkholderiales</taxon>
        <taxon>Oxalobacteraceae</taxon>
        <taxon>Solimicrobium</taxon>
    </lineage>
</organism>
<evidence type="ECO:0000313" key="2">
    <source>
        <dbReference type="Proteomes" id="UP000237839"/>
    </source>
</evidence>
<dbReference type="OrthoDB" id="5296692at2"/>
<dbReference type="InterPro" id="IPR021853">
    <property type="entry name" value="DUF3460"/>
</dbReference>
<dbReference type="RefSeq" id="WP_105532331.1">
    <property type="nucleotide sequence ID" value="NZ_PUGF01000011.1"/>
</dbReference>
<proteinExistence type="predicted"/>
<dbReference type="Proteomes" id="UP000237839">
    <property type="component" value="Unassembled WGS sequence"/>
</dbReference>